<dbReference type="Pfam" id="PF01412">
    <property type="entry name" value="ArfGap"/>
    <property type="match status" value="1"/>
</dbReference>
<feature type="domain" description="Arf-GAP" evidence="11">
    <location>
        <begin position="428"/>
        <end position="551"/>
    </location>
</feature>
<evidence type="ECO:0000259" key="10">
    <source>
        <dbReference type="PROSITE" id="PS50003"/>
    </source>
</evidence>
<evidence type="ECO:0000259" key="11">
    <source>
        <dbReference type="PROSITE" id="PS50115"/>
    </source>
</evidence>
<evidence type="ECO:0000256" key="9">
    <source>
        <dbReference type="SAM" id="MobiDB-lite"/>
    </source>
</evidence>
<dbReference type="PROSITE" id="PS50003">
    <property type="entry name" value="PH_DOMAIN"/>
    <property type="match status" value="1"/>
</dbReference>
<dbReference type="SUPFAM" id="SSF57863">
    <property type="entry name" value="ArfGap/RecO-like zinc finger"/>
    <property type="match status" value="1"/>
</dbReference>
<dbReference type="SMART" id="SM00233">
    <property type="entry name" value="PH"/>
    <property type="match status" value="1"/>
</dbReference>
<dbReference type="GO" id="GO:0003924">
    <property type="term" value="F:GTPase activity"/>
    <property type="evidence" value="ECO:0007669"/>
    <property type="project" value="TreeGrafter"/>
</dbReference>
<feature type="region of interest" description="Disordered" evidence="9">
    <location>
        <begin position="191"/>
        <end position="262"/>
    </location>
</feature>
<feature type="compositionally biased region" description="Basic and acidic residues" evidence="9">
    <location>
        <begin position="246"/>
        <end position="262"/>
    </location>
</feature>
<comment type="similarity">
    <text evidence="1">Belongs to the centaurin gamma-like family.</text>
</comment>
<dbReference type="PROSITE" id="PS50115">
    <property type="entry name" value="ARFGAP"/>
    <property type="match status" value="1"/>
</dbReference>
<dbReference type="Pfam" id="PF00169">
    <property type="entry name" value="PH"/>
    <property type="match status" value="1"/>
</dbReference>
<dbReference type="Gene3D" id="1.10.220.150">
    <property type="entry name" value="Arf GTPase activating protein"/>
    <property type="match status" value="1"/>
</dbReference>
<feature type="domain" description="PH" evidence="10">
    <location>
        <begin position="270"/>
        <end position="431"/>
    </location>
</feature>
<reference evidence="12" key="2">
    <citation type="submission" date="2025-09" db="UniProtKB">
        <authorList>
            <consortium name="Ensembl"/>
        </authorList>
    </citation>
    <scope>IDENTIFICATION</scope>
</reference>
<evidence type="ECO:0000256" key="3">
    <source>
        <dbReference type="ARBA" id="ARBA00022723"/>
    </source>
</evidence>
<feature type="compositionally biased region" description="Low complexity" evidence="9">
    <location>
        <begin position="368"/>
        <end position="377"/>
    </location>
</feature>
<dbReference type="PANTHER" id="PTHR45819:SF8">
    <property type="entry name" value="ARF-GAP WITH GTPASE, ANK REPEAT AND PH DOMAIN-CONTAINING PROTEIN 11"/>
    <property type="match status" value="1"/>
</dbReference>
<feature type="compositionally biased region" description="Low complexity" evidence="9">
    <location>
        <begin position="199"/>
        <end position="213"/>
    </location>
</feature>
<accession>A0A2K5MU74</accession>
<dbReference type="STRING" id="9531.ENSCATP00000028746"/>
<feature type="compositionally biased region" description="Low complexity" evidence="9">
    <location>
        <begin position="220"/>
        <end position="231"/>
    </location>
</feature>
<organism evidence="12 13">
    <name type="scientific">Cercocebus atys</name>
    <name type="common">Sooty mangabey</name>
    <name type="synonym">Cercocebus torquatus atys</name>
    <dbReference type="NCBI Taxonomy" id="9531"/>
    <lineage>
        <taxon>Eukaryota</taxon>
        <taxon>Metazoa</taxon>
        <taxon>Chordata</taxon>
        <taxon>Craniata</taxon>
        <taxon>Vertebrata</taxon>
        <taxon>Euteleostomi</taxon>
        <taxon>Mammalia</taxon>
        <taxon>Eutheria</taxon>
        <taxon>Euarchontoglires</taxon>
        <taxon>Primates</taxon>
        <taxon>Haplorrhini</taxon>
        <taxon>Catarrhini</taxon>
        <taxon>Cercopithecidae</taxon>
        <taxon>Cercopithecinae</taxon>
        <taxon>Cercocebus</taxon>
    </lineage>
</organism>
<evidence type="ECO:0000256" key="2">
    <source>
        <dbReference type="ARBA" id="ARBA00022468"/>
    </source>
</evidence>
<dbReference type="Ensembl" id="ENSCATT00000053001.1">
    <property type="protein sequence ID" value="ENSCATP00000028746.1"/>
    <property type="gene ID" value="ENSCATG00000037641.1"/>
</dbReference>
<keyword evidence="2" id="KW-0343">GTPase activation</keyword>
<dbReference type="GO" id="GO:0008270">
    <property type="term" value="F:zinc ion binding"/>
    <property type="evidence" value="ECO:0007669"/>
    <property type="project" value="UniProtKB-KW"/>
</dbReference>
<evidence type="ECO:0000256" key="5">
    <source>
        <dbReference type="ARBA" id="ARBA00022833"/>
    </source>
</evidence>
<evidence type="ECO:0000313" key="12">
    <source>
        <dbReference type="Ensembl" id="ENSCATP00000028746.1"/>
    </source>
</evidence>
<dbReference type="AlphaFoldDB" id="A0A2K5MU74"/>
<keyword evidence="4 8" id="KW-0863">Zinc-finger</keyword>
<name>A0A2K5MU74_CERAT</name>
<dbReference type="InterPro" id="IPR051282">
    <property type="entry name" value="Arf-GAP_GTPase_ANK_PH"/>
</dbReference>
<protein>
    <recommendedName>
        <fullName evidence="14">ArfGAP with GTPase domain, ankyrin repeat and PH domain 2</fullName>
    </recommendedName>
</protein>
<dbReference type="Gene3D" id="1.25.40.20">
    <property type="entry name" value="Ankyrin repeat-containing domain"/>
    <property type="match status" value="1"/>
</dbReference>
<dbReference type="PRINTS" id="PR00405">
    <property type="entry name" value="REVINTRACTNG"/>
</dbReference>
<evidence type="ECO:0000256" key="8">
    <source>
        <dbReference type="PROSITE-ProRule" id="PRU00288"/>
    </source>
</evidence>
<dbReference type="PROSITE" id="PS50088">
    <property type="entry name" value="ANK_REPEAT"/>
    <property type="match status" value="1"/>
</dbReference>
<dbReference type="InterPro" id="IPR001164">
    <property type="entry name" value="ArfGAP_dom"/>
</dbReference>
<evidence type="ECO:0008006" key="14">
    <source>
        <dbReference type="Google" id="ProtNLM"/>
    </source>
</evidence>
<keyword evidence="6 7" id="KW-0040">ANK repeat</keyword>
<dbReference type="InterPro" id="IPR002110">
    <property type="entry name" value="Ankyrin_rpt"/>
</dbReference>
<dbReference type="InterPro" id="IPR037278">
    <property type="entry name" value="ARFGAP/RecO"/>
</dbReference>
<reference evidence="12" key="1">
    <citation type="submission" date="2025-08" db="UniProtKB">
        <authorList>
            <consortium name="Ensembl"/>
        </authorList>
    </citation>
    <scope>IDENTIFICATION</scope>
</reference>
<dbReference type="InterPro" id="IPR001849">
    <property type="entry name" value="PH_domain"/>
</dbReference>
<dbReference type="Gene3D" id="2.30.29.30">
    <property type="entry name" value="Pleckstrin-homology domain (PH domain)/Phosphotyrosine-binding domain (PTB)"/>
    <property type="match status" value="1"/>
</dbReference>
<dbReference type="InterPro" id="IPR036770">
    <property type="entry name" value="Ankyrin_rpt-contain_sf"/>
</dbReference>
<proteinExistence type="inferred from homology"/>
<sequence length="646" mass="71058">MGNILTCCVCPRISPEFDQQQGSVCPSESEIYEAGAGDRMAGAGDGPAAVTVEVGEDLHMHHIHDREMPEALEFNPSANPGASTIFQRNCQTDALEFNPSANSEASTIFQRNSQTDVVEIRRSNCTNHVISTVRFSQQYSSSSTILLDDSTASQPYLTMTIISDADGSLTLFDEHHSSFCSTQVSTMHITQMRNGGGSFSNDSSSIPSTPSTSQEDLQINVPPTANTPTPVRKQSKHWSKLFTSKKGSDPDKENKARESHADTIRSGRAIPIKQGMLLKLSGKWLKKWKKKYVTLCDNGMLTYYSSLGDYMKNIHKKEIDLRTCTIKVPGKRPPLATLACVPISSSKSNGLSKDMNNTGLSDSICSSPNISSTTSPKLSPPPSPHANKRKHGRKKKENFIIVSLTGQTWHFEATSYEKRDAWVQAIESQILASLQSCESSKSKPWSCSPSETCGNSHCVHCETQNPNWASLNLGVLMCIECSGIHCNLGTRLSRLMQVLSSIGNELANSIWQESSQGRMKPSVDSTREEKEWWNRAKYEQKLFLAPLPSRELSLGQHLLQATADEDLRTAILLLVNETCGEGDSCTALHLACRKGNVVLAQLLIWYGMDVMAGDAHENTALAYARQASSQECIKVRLQYSCPDEHV</sequence>
<evidence type="ECO:0000256" key="4">
    <source>
        <dbReference type="ARBA" id="ARBA00022771"/>
    </source>
</evidence>
<evidence type="ECO:0000256" key="7">
    <source>
        <dbReference type="PROSITE-ProRule" id="PRU00023"/>
    </source>
</evidence>
<dbReference type="SMART" id="SM00105">
    <property type="entry name" value="ArfGap"/>
    <property type="match status" value="1"/>
</dbReference>
<keyword evidence="5" id="KW-0862">Zinc</keyword>
<dbReference type="FunFam" id="1.25.40.20:FF:000038">
    <property type="entry name" value="Arf-GAP with GTPase, ANK repeat and PH domain-containing protein 3"/>
    <property type="match status" value="1"/>
</dbReference>
<dbReference type="PANTHER" id="PTHR45819">
    <property type="entry name" value="CENTAURIN-GAMMA-1A"/>
    <property type="match status" value="1"/>
</dbReference>
<keyword evidence="13" id="KW-1185">Reference proteome</keyword>
<dbReference type="Proteomes" id="UP000233060">
    <property type="component" value="Unassembled WGS sequence"/>
</dbReference>
<dbReference type="GeneTree" id="ENSGT00940000163475"/>
<feature type="region of interest" description="Disordered" evidence="9">
    <location>
        <begin position="368"/>
        <end position="393"/>
    </location>
</feature>
<dbReference type="PROSITE" id="PS50297">
    <property type="entry name" value="ANK_REP_REGION"/>
    <property type="match status" value="1"/>
</dbReference>
<dbReference type="InterPro" id="IPR011993">
    <property type="entry name" value="PH-like_dom_sf"/>
</dbReference>
<evidence type="ECO:0000256" key="1">
    <source>
        <dbReference type="ARBA" id="ARBA00005430"/>
    </source>
</evidence>
<evidence type="ECO:0000313" key="13">
    <source>
        <dbReference type="Proteomes" id="UP000233060"/>
    </source>
</evidence>
<dbReference type="Pfam" id="PF12796">
    <property type="entry name" value="Ank_2"/>
    <property type="match status" value="1"/>
</dbReference>
<feature type="repeat" description="ANK" evidence="7">
    <location>
        <begin position="583"/>
        <end position="615"/>
    </location>
</feature>
<dbReference type="Bgee" id="ENSCATG00000037641">
    <property type="expression patterns" value="Expressed in skeletal muscle tissue and 9 other cell types or tissues"/>
</dbReference>
<dbReference type="SUPFAM" id="SSF48403">
    <property type="entry name" value="Ankyrin repeat"/>
    <property type="match status" value="1"/>
</dbReference>
<dbReference type="SUPFAM" id="SSF50729">
    <property type="entry name" value="PH domain-like"/>
    <property type="match status" value="1"/>
</dbReference>
<keyword evidence="3" id="KW-0479">Metal-binding</keyword>
<dbReference type="InterPro" id="IPR038508">
    <property type="entry name" value="ArfGAP_dom_sf"/>
</dbReference>
<dbReference type="GO" id="GO:0005096">
    <property type="term" value="F:GTPase activator activity"/>
    <property type="evidence" value="ECO:0007669"/>
    <property type="project" value="UniProtKB-KW"/>
</dbReference>
<evidence type="ECO:0000256" key="6">
    <source>
        <dbReference type="ARBA" id="ARBA00023043"/>
    </source>
</evidence>